<feature type="transmembrane region" description="Helical" evidence="1">
    <location>
        <begin position="68"/>
        <end position="88"/>
    </location>
</feature>
<dbReference type="RefSeq" id="WP_184579800.1">
    <property type="nucleotide sequence ID" value="NZ_JACHJT010000001.1"/>
</dbReference>
<dbReference type="EMBL" id="JACHJT010000001">
    <property type="protein sequence ID" value="MBB4932404.1"/>
    <property type="molecule type" value="Genomic_DNA"/>
</dbReference>
<feature type="transmembrane region" description="Helical" evidence="1">
    <location>
        <begin position="100"/>
        <end position="120"/>
    </location>
</feature>
<comment type="caution">
    <text evidence="2">The sequence shown here is derived from an EMBL/GenBank/DDBJ whole genome shotgun (WGS) entry which is preliminary data.</text>
</comment>
<accession>A0A7W7RI56</accession>
<keyword evidence="1" id="KW-1133">Transmembrane helix</keyword>
<evidence type="ECO:0000256" key="1">
    <source>
        <dbReference type="SAM" id="Phobius"/>
    </source>
</evidence>
<keyword evidence="1" id="KW-0812">Transmembrane</keyword>
<dbReference type="AlphaFoldDB" id="A0A7W7RI56"/>
<dbReference type="Proteomes" id="UP000523007">
    <property type="component" value="Unassembled WGS sequence"/>
</dbReference>
<feature type="transmembrane region" description="Helical" evidence="1">
    <location>
        <begin position="39"/>
        <end position="56"/>
    </location>
</feature>
<keyword evidence="1" id="KW-0472">Membrane</keyword>
<gene>
    <name evidence="2" type="ORF">F4561_003224</name>
</gene>
<keyword evidence="3" id="KW-1185">Reference proteome</keyword>
<organism evidence="2 3">
    <name type="scientific">Lipingzhangella halophila</name>
    <dbReference type="NCBI Taxonomy" id="1783352"/>
    <lineage>
        <taxon>Bacteria</taxon>
        <taxon>Bacillati</taxon>
        <taxon>Actinomycetota</taxon>
        <taxon>Actinomycetes</taxon>
        <taxon>Streptosporangiales</taxon>
        <taxon>Nocardiopsidaceae</taxon>
        <taxon>Lipingzhangella</taxon>
    </lineage>
</organism>
<reference evidence="2 3" key="1">
    <citation type="submission" date="2020-08" db="EMBL/GenBank/DDBJ databases">
        <title>Sequencing the genomes of 1000 actinobacteria strains.</title>
        <authorList>
            <person name="Klenk H.-P."/>
        </authorList>
    </citation>
    <scope>NUCLEOTIDE SEQUENCE [LARGE SCALE GENOMIC DNA]</scope>
    <source>
        <strain evidence="2 3">DSM 102030</strain>
    </source>
</reference>
<evidence type="ECO:0000313" key="3">
    <source>
        <dbReference type="Proteomes" id="UP000523007"/>
    </source>
</evidence>
<evidence type="ECO:0000313" key="2">
    <source>
        <dbReference type="EMBL" id="MBB4932404.1"/>
    </source>
</evidence>
<feature type="transmembrane region" description="Helical" evidence="1">
    <location>
        <begin position="12"/>
        <end position="33"/>
    </location>
</feature>
<sequence length="132" mass="13530">MGTRSEQARQAAPFLTVRQAAVAAVFVAGMGALMEMDDYAYYLMVGWIVLYGLVATRMAPKGEGRASPAFRVGAAVSVVVLVLAVYAGARLALESLGAPLPSALAGGVAGVLVLALFPLINRIGGRSGPAPR</sequence>
<proteinExistence type="predicted"/>
<protein>
    <submittedName>
        <fullName evidence="2">Peptidoglycan/LPS O-acetylase OafA/YrhL</fullName>
    </submittedName>
</protein>
<name>A0A7W7RI56_9ACTN</name>